<evidence type="ECO:0000313" key="2">
    <source>
        <dbReference type="EMBL" id="MEC4294088.1"/>
    </source>
</evidence>
<proteinExistence type="predicted"/>
<name>A0ABU6IWJ5_9ACTN</name>
<comment type="caution">
    <text evidence="2">The sequence shown here is derived from an EMBL/GenBank/DDBJ whole genome shotgun (WGS) entry which is preliminary data.</text>
</comment>
<keyword evidence="3" id="KW-1185">Reference proteome</keyword>
<organism evidence="2 3">
    <name type="scientific">Adlercreutzia shanghongiae</name>
    <dbReference type="NCBI Taxonomy" id="3111773"/>
    <lineage>
        <taxon>Bacteria</taxon>
        <taxon>Bacillati</taxon>
        <taxon>Actinomycetota</taxon>
        <taxon>Coriobacteriia</taxon>
        <taxon>Eggerthellales</taxon>
        <taxon>Eggerthellaceae</taxon>
        <taxon>Adlercreutzia</taxon>
    </lineage>
</organism>
<sequence length="259" mass="28405">MPEETSGAFWDATVYSPRDTGKNMTLPLKKGLDAEKYGSYSREQFAYFFIYKAEKKGKEVLEFAPVPVSVASAVGQKPEALVEHARGLAKGKGLVFVEVVRPKVYKYQLMEIDGSRLHLTGGQEARNAVQFAFSLKEAALLKDVFDAGVVSSKELDELFESTLKSLRCYSPKILSALGVSEWEKTFLELLPEEKKAVIKVLVAIGNGKANVADLRAVGKSKFAGQMHPSYGSILTKGGGITFIDQSVTGMFERRTHIGL</sequence>
<evidence type="ECO:0000313" key="3">
    <source>
        <dbReference type="Proteomes" id="UP001343724"/>
    </source>
</evidence>
<keyword evidence="2" id="KW-0540">Nuclease</keyword>
<reference evidence="2 3" key="1">
    <citation type="submission" date="2024-01" db="EMBL/GenBank/DDBJ databases">
        <title>novel species in genus Adlercreutzia.</title>
        <authorList>
            <person name="Liu X."/>
        </authorList>
    </citation>
    <scope>NUCLEOTIDE SEQUENCE [LARGE SCALE GENOMIC DNA]</scope>
    <source>
        <strain evidence="2 3">R22</strain>
    </source>
</reference>
<dbReference type="GO" id="GO:0004519">
    <property type="term" value="F:endonuclease activity"/>
    <property type="evidence" value="ECO:0007669"/>
    <property type="project" value="UniProtKB-KW"/>
</dbReference>
<dbReference type="Proteomes" id="UP001343724">
    <property type="component" value="Unassembled WGS sequence"/>
</dbReference>
<dbReference type="InterPro" id="IPR032237">
    <property type="entry name" value="Cas9_PI"/>
</dbReference>
<keyword evidence="2" id="KW-0255">Endonuclease</keyword>
<protein>
    <submittedName>
        <fullName evidence="2">Cas9 endonuclease PAM-interacting domain-containing protein</fullName>
    </submittedName>
</protein>
<accession>A0ABU6IWJ5</accession>
<dbReference type="EMBL" id="JAYMFH010000001">
    <property type="protein sequence ID" value="MEC4294088.1"/>
    <property type="molecule type" value="Genomic_DNA"/>
</dbReference>
<evidence type="ECO:0000259" key="1">
    <source>
        <dbReference type="Pfam" id="PF16595"/>
    </source>
</evidence>
<keyword evidence="2" id="KW-0378">Hydrolase</keyword>
<gene>
    <name evidence="2" type="ORF">VJ920_02040</name>
</gene>
<feature type="domain" description="CRISPR-associated endonuclease Cas9 PAM-interacting" evidence="1">
    <location>
        <begin position="7"/>
        <end position="253"/>
    </location>
</feature>
<dbReference type="Pfam" id="PF16595">
    <property type="entry name" value="Cas9_PI"/>
    <property type="match status" value="1"/>
</dbReference>